<organism evidence="1 2">
    <name type="scientific">Tanacetum coccineum</name>
    <dbReference type="NCBI Taxonomy" id="301880"/>
    <lineage>
        <taxon>Eukaryota</taxon>
        <taxon>Viridiplantae</taxon>
        <taxon>Streptophyta</taxon>
        <taxon>Embryophyta</taxon>
        <taxon>Tracheophyta</taxon>
        <taxon>Spermatophyta</taxon>
        <taxon>Magnoliopsida</taxon>
        <taxon>eudicotyledons</taxon>
        <taxon>Gunneridae</taxon>
        <taxon>Pentapetalae</taxon>
        <taxon>asterids</taxon>
        <taxon>campanulids</taxon>
        <taxon>Asterales</taxon>
        <taxon>Asteraceae</taxon>
        <taxon>Asteroideae</taxon>
        <taxon>Anthemideae</taxon>
        <taxon>Anthemidinae</taxon>
        <taxon>Tanacetum</taxon>
    </lineage>
</organism>
<accession>A0ABQ5CVL7</accession>
<evidence type="ECO:0000313" key="2">
    <source>
        <dbReference type="Proteomes" id="UP001151760"/>
    </source>
</evidence>
<dbReference type="EMBL" id="BQNB010014633">
    <property type="protein sequence ID" value="GJT30532.1"/>
    <property type="molecule type" value="Genomic_DNA"/>
</dbReference>
<comment type="caution">
    <text evidence="1">The sequence shown here is derived from an EMBL/GenBank/DDBJ whole genome shotgun (WGS) entry which is preliminary data.</text>
</comment>
<sequence>MLDYEDEDTTVPIRSASLPPLPLFEEMEHGIGIPQDDIGSSQITRLQLRAVAAEQQATDLQDSHVTNRLDITELRNRVKYAETRLERSHVRQTGDRVCIQRDEMTEHDVEALHARAEVAEQRAETLHISLGAAQMDIIDLLESRRADRLEMAEL</sequence>
<keyword evidence="2" id="KW-1185">Reference proteome</keyword>
<name>A0ABQ5CVL7_9ASTR</name>
<dbReference type="Proteomes" id="UP001151760">
    <property type="component" value="Unassembled WGS sequence"/>
</dbReference>
<gene>
    <name evidence="1" type="ORF">Tco_0910807</name>
</gene>
<protein>
    <submittedName>
        <fullName evidence="1">Uncharacterized protein</fullName>
    </submittedName>
</protein>
<proteinExistence type="predicted"/>
<reference evidence="1" key="2">
    <citation type="submission" date="2022-01" db="EMBL/GenBank/DDBJ databases">
        <authorList>
            <person name="Yamashiro T."/>
            <person name="Shiraishi A."/>
            <person name="Satake H."/>
            <person name="Nakayama K."/>
        </authorList>
    </citation>
    <scope>NUCLEOTIDE SEQUENCE</scope>
</reference>
<reference evidence="1" key="1">
    <citation type="journal article" date="2022" name="Int. J. Mol. Sci.">
        <title>Draft Genome of Tanacetum Coccineum: Genomic Comparison of Closely Related Tanacetum-Family Plants.</title>
        <authorList>
            <person name="Yamashiro T."/>
            <person name="Shiraishi A."/>
            <person name="Nakayama K."/>
            <person name="Satake H."/>
        </authorList>
    </citation>
    <scope>NUCLEOTIDE SEQUENCE</scope>
</reference>
<evidence type="ECO:0000313" key="1">
    <source>
        <dbReference type="EMBL" id="GJT30532.1"/>
    </source>
</evidence>